<evidence type="ECO:0000256" key="1">
    <source>
        <dbReference type="SAM" id="MobiDB-lite"/>
    </source>
</evidence>
<proteinExistence type="predicted"/>
<name>A0A915PE80_9BILA</name>
<dbReference type="WBParaSite" id="sdigi.contig125.g4837.t1">
    <property type="protein sequence ID" value="sdigi.contig125.g4837.t1"/>
    <property type="gene ID" value="sdigi.contig125.g4837"/>
</dbReference>
<reference evidence="4" key="1">
    <citation type="submission" date="2022-11" db="UniProtKB">
        <authorList>
            <consortium name="WormBaseParasite"/>
        </authorList>
    </citation>
    <scope>IDENTIFICATION</scope>
</reference>
<dbReference type="Proteomes" id="UP000887581">
    <property type="component" value="Unplaced"/>
</dbReference>
<feature type="compositionally biased region" description="Acidic residues" evidence="1">
    <location>
        <begin position="280"/>
        <end position="290"/>
    </location>
</feature>
<feature type="transmembrane region" description="Helical" evidence="2">
    <location>
        <begin position="225"/>
        <end position="250"/>
    </location>
</feature>
<dbReference type="AlphaFoldDB" id="A0A915PE80"/>
<protein>
    <submittedName>
        <fullName evidence="4">Uncharacterized protein</fullName>
    </submittedName>
</protein>
<keyword evidence="2" id="KW-0472">Membrane</keyword>
<keyword evidence="3" id="KW-1185">Reference proteome</keyword>
<dbReference type="SMART" id="SM00261">
    <property type="entry name" value="FU"/>
    <property type="match status" value="3"/>
</dbReference>
<sequence>MYCQVFGNDQLQIAPSSRTLGNFGELRSAADCHPECNGCSESRSAVSCFSCKHLTQSLRNRAGFKCVAKCDEGYFLEGYKCRACSPNCKTCIKAEQCETCPGAQLLIDVNHYGHLDHGQCIDACPPELEPDYTIAVQARCVLKKNKCSTGYYEAVNSVCVPCDDACSTCHGSGSLQCDSCAPNFSNRSVGYCRPCCKPGEDPMLHHCEDCTSTSSYEHVAIRSSLFYTLLLTVILLAVCVVLAVFIMKIVTGSSSSHNNRNIDYTPLPAKEQFDSFADTTDSESVDENDDKNEPEKYTRMNAPSSLAEL</sequence>
<dbReference type="PANTHER" id="PTHR45756:SF1">
    <property type="entry name" value="PROTEIN KINASE DOMAIN CONTAINING PROTEIN"/>
    <property type="match status" value="1"/>
</dbReference>
<dbReference type="InterPro" id="IPR053215">
    <property type="entry name" value="TKL_Ser/Thr_kinase"/>
</dbReference>
<dbReference type="InterPro" id="IPR009030">
    <property type="entry name" value="Growth_fac_rcpt_cys_sf"/>
</dbReference>
<dbReference type="PANTHER" id="PTHR45756">
    <property type="entry name" value="PALMITOYLTRANSFERASE"/>
    <property type="match status" value="1"/>
</dbReference>
<evidence type="ECO:0000313" key="4">
    <source>
        <dbReference type="WBParaSite" id="sdigi.contig125.g4837.t1"/>
    </source>
</evidence>
<organism evidence="3 4">
    <name type="scientific">Setaria digitata</name>
    <dbReference type="NCBI Taxonomy" id="48799"/>
    <lineage>
        <taxon>Eukaryota</taxon>
        <taxon>Metazoa</taxon>
        <taxon>Ecdysozoa</taxon>
        <taxon>Nematoda</taxon>
        <taxon>Chromadorea</taxon>
        <taxon>Rhabditida</taxon>
        <taxon>Spirurina</taxon>
        <taxon>Spiruromorpha</taxon>
        <taxon>Filarioidea</taxon>
        <taxon>Setariidae</taxon>
        <taxon>Setaria</taxon>
    </lineage>
</organism>
<feature type="region of interest" description="Disordered" evidence="1">
    <location>
        <begin position="275"/>
        <end position="309"/>
    </location>
</feature>
<keyword evidence="2" id="KW-0812">Transmembrane</keyword>
<dbReference type="SUPFAM" id="SSF57184">
    <property type="entry name" value="Growth factor receptor domain"/>
    <property type="match status" value="2"/>
</dbReference>
<evidence type="ECO:0000256" key="2">
    <source>
        <dbReference type="SAM" id="Phobius"/>
    </source>
</evidence>
<dbReference type="CDD" id="cd00064">
    <property type="entry name" value="FU"/>
    <property type="match status" value="1"/>
</dbReference>
<keyword evidence="2" id="KW-1133">Transmembrane helix</keyword>
<dbReference type="InterPro" id="IPR006212">
    <property type="entry name" value="Furin_repeat"/>
</dbReference>
<accession>A0A915PE80</accession>
<evidence type="ECO:0000313" key="3">
    <source>
        <dbReference type="Proteomes" id="UP000887581"/>
    </source>
</evidence>
<dbReference type="Gene3D" id="2.10.220.10">
    <property type="entry name" value="Hormone Receptor, Insulin-like Growth Factor Receptor 1, Chain A, domain 2"/>
    <property type="match status" value="1"/>
</dbReference>